<evidence type="ECO:0000313" key="19">
    <source>
        <dbReference type="Proteomes" id="UP000664132"/>
    </source>
</evidence>
<evidence type="ECO:0000259" key="17">
    <source>
        <dbReference type="Pfam" id="PF20684"/>
    </source>
</evidence>
<gene>
    <name evidence="18" type="ORF">IFR04_012017</name>
</gene>
<evidence type="ECO:0000313" key="18">
    <source>
        <dbReference type="EMBL" id="KAG4414879.1"/>
    </source>
</evidence>
<dbReference type="Pfam" id="PF20684">
    <property type="entry name" value="Fung_rhodopsin"/>
    <property type="match status" value="1"/>
</dbReference>
<evidence type="ECO:0000256" key="3">
    <source>
        <dbReference type="ARBA" id="ARBA00004613"/>
    </source>
</evidence>
<name>A0A8H7T7M1_9HELO</name>
<evidence type="ECO:0000256" key="1">
    <source>
        <dbReference type="ARBA" id="ARBA00004141"/>
    </source>
</evidence>
<comment type="subcellular location">
    <subcellularLocation>
        <location evidence="2">Membrane</location>
        <topology evidence="2">Lipid-anchor</topology>
        <topology evidence="2">GPI-anchor</topology>
    </subcellularLocation>
    <subcellularLocation>
        <location evidence="1">Membrane</location>
        <topology evidence="1">Multi-pass membrane protein</topology>
    </subcellularLocation>
    <subcellularLocation>
        <location evidence="3">Secreted</location>
    </subcellularLocation>
</comment>
<evidence type="ECO:0000256" key="2">
    <source>
        <dbReference type="ARBA" id="ARBA00004589"/>
    </source>
</evidence>
<dbReference type="GO" id="GO:0005576">
    <property type="term" value="C:extracellular region"/>
    <property type="evidence" value="ECO:0007669"/>
    <property type="project" value="UniProtKB-SubCell"/>
</dbReference>
<feature type="transmembrane region" description="Helical" evidence="14">
    <location>
        <begin position="252"/>
        <end position="276"/>
    </location>
</feature>
<evidence type="ECO:0000256" key="6">
    <source>
        <dbReference type="ARBA" id="ARBA00022622"/>
    </source>
</evidence>
<evidence type="ECO:0000256" key="10">
    <source>
        <dbReference type="ARBA" id="ARBA00023136"/>
    </source>
</evidence>
<keyword evidence="10 14" id="KW-0472">Membrane</keyword>
<evidence type="ECO:0000256" key="9">
    <source>
        <dbReference type="ARBA" id="ARBA00022989"/>
    </source>
</evidence>
<feature type="domain" description="Rhodopsin" evidence="17">
    <location>
        <begin position="117"/>
        <end position="322"/>
    </location>
</feature>
<comment type="similarity">
    <text evidence="4">Belongs to the RBT5 family.</text>
</comment>
<dbReference type="GO" id="GO:0098552">
    <property type="term" value="C:side of membrane"/>
    <property type="evidence" value="ECO:0007669"/>
    <property type="project" value="UniProtKB-KW"/>
</dbReference>
<feature type="chain" id="PRO_5034152492" description="Extracellular membrane protein CFEM domain-containing protein" evidence="15">
    <location>
        <begin position="28"/>
        <end position="322"/>
    </location>
</feature>
<feature type="signal peptide" evidence="15">
    <location>
        <begin position="1"/>
        <end position="27"/>
    </location>
</feature>
<dbReference type="Pfam" id="PF05730">
    <property type="entry name" value="CFEM"/>
    <property type="match status" value="1"/>
</dbReference>
<dbReference type="PANTHER" id="PTHR33048:SF47">
    <property type="entry name" value="INTEGRAL MEMBRANE PROTEIN-RELATED"/>
    <property type="match status" value="1"/>
</dbReference>
<keyword evidence="12" id="KW-0449">Lipoprotein</keyword>
<feature type="transmembrane region" description="Helical" evidence="14">
    <location>
        <begin position="288"/>
        <end position="307"/>
    </location>
</feature>
<evidence type="ECO:0000259" key="16">
    <source>
        <dbReference type="Pfam" id="PF05730"/>
    </source>
</evidence>
<evidence type="ECO:0000256" key="14">
    <source>
        <dbReference type="SAM" id="Phobius"/>
    </source>
</evidence>
<accession>A0A8H7T7M1</accession>
<comment type="caution">
    <text evidence="18">The sequence shown here is derived from an EMBL/GenBank/DDBJ whole genome shotgun (WGS) entry which is preliminary data.</text>
</comment>
<evidence type="ECO:0000256" key="15">
    <source>
        <dbReference type="SAM" id="SignalP"/>
    </source>
</evidence>
<proteinExistence type="inferred from homology"/>
<evidence type="ECO:0000256" key="8">
    <source>
        <dbReference type="ARBA" id="ARBA00022729"/>
    </source>
</evidence>
<feature type="non-terminal residue" evidence="18">
    <location>
        <position position="322"/>
    </location>
</feature>
<evidence type="ECO:0000256" key="4">
    <source>
        <dbReference type="ARBA" id="ARBA00010031"/>
    </source>
</evidence>
<organism evidence="18 19">
    <name type="scientific">Cadophora malorum</name>
    <dbReference type="NCBI Taxonomy" id="108018"/>
    <lineage>
        <taxon>Eukaryota</taxon>
        <taxon>Fungi</taxon>
        <taxon>Dikarya</taxon>
        <taxon>Ascomycota</taxon>
        <taxon>Pezizomycotina</taxon>
        <taxon>Leotiomycetes</taxon>
        <taxon>Helotiales</taxon>
        <taxon>Ploettnerulaceae</taxon>
        <taxon>Cadophora</taxon>
    </lineage>
</organism>
<feature type="transmembrane region" description="Helical" evidence="14">
    <location>
        <begin position="133"/>
        <end position="152"/>
    </location>
</feature>
<feature type="transmembrane region" description="Helical" evidence="14">
    <location>
        <begin position="212"/>
        <end position="232"/>
    </location>
</feature>
<evidence type="ECO:0000256" key="11">
    <source>
        <dbReference type="ARBA" id="ARBA00023157"/>
    </source>
</evidence>
<evidence type="ECO:0000256" key="12">
    <source>
        <dbReference type="ARBA" id="ARBA00023288"/>
    </source>
</evidence>
<dbReference type="InterPro" id="IPR052337">
    <property type="entry name" value="SAT4-like"/>
</dbReference>
<feature type="domain" description="CFEM" evidence="16">
    <location>
        <begin position="27"/>
        <end position="88"/>
    </location>
</feature>
<comment type="similarity">
    <text evidence="13">Belongs to the SAT4 family.</text>
</comment>
<keyword evidence="9 14" id="KW-1133">Transmembrane helix</keyword>
<keyword evidence="6" id="KW-0336">GPI-anchor</keyword>
<reference evidence="18" key="1">
    <citation type="submission" date="2021-02" db="EMBL/GenBank/DDBJ databases">
        <title>Genome sequence Cadophora malorum strain M34.</title>
        <authorList>
            <person name="Stefanovic E."/>
            <person name="Vu D."/>
            <person name="Scully C."/>
            <person name="Dijksterhuis J."/>
            <person name="Roader J."/>
            <person name="Houbraken J."/>
        </authorList>
    </citation>
    <scope>NUCLEOTIDE SEQUENCE</scope>
    <source>
        <strain evidence="18">M34</strain>
    </source>
</reference>
<evidence type="ECO:0000256" key="13">
    <source>
        <dbReference type="ARBA" id="ARBA00038359"/>
    </source>
</evidence>
<feature type="transmembrane region" description="Helical" evidence="14">
    <location>
        <begin position="172"/>
        <end position="200"/>
    </location>
</feature>
<sequence>MRRSALLCVSLLPVIVTAVMNRTEVEARLPTCSINCFEIALSTNSGLIDAPERSCPNVTLQKPLSACLQRACGFEEQKQFSLVTEDICRGQPIPSRGLGALIEAITLGPLTLACVAVRFYSKRKFSSPLGMDDYFILAATALYSGTIPLYIVNTILGFGKHFWNIDPLKIRVLLVIFYIGELSYLTTMPLIKLSILSFYLRIFPRRGFQITVWIMIAFVASAGVAFVVTGMVQCLPIGGSFDRSIRAKCLDLNAVAYANAGIGIFQDVLILLLPFPEIVYLNMRTRKKVILILMFLLGTFAVLTSTLRLPSLHDFATSTDQT</sequence>
<keyword evidence="8 15" id="KW-0732">Signal</keyword>
<keyword evidence="7 14" id="KW-0812">Transmembrane</keyword>
<protein>
    <recommendedName>
        <fullName evidence="20">Extracellular membrane protein CFEM domain-containing protein</fullName>
    </recommendedName>
</protein>
<evidence type="ECO:0000256" key="5">
    <source>
        <dbReference type="ARBA" id="ARBA00022525"/>
    </source>
</evidence>
<dbReference type="PANTHER" id="PTHR33048">
    <property type="entry name" value="PTH11-LIKE INTEGRAL MEMBRANE PROTEIN (AFU_ORTHOLOGUE AFUA_5G11245)"/>
    <property type="match status" value="1"/>
</dbReference>
<dbReference type="InterPro" id="IPR008427">
    <property type="entry name" value="Extracellular_membr_CFEM_dom"/>
</dbReference>
<keyword evidence="6" id="KW-0325">Glycoprotein</keyword>
<dbReference type="InterPro" id="IPR049326">
    <property type="entry name" value="Rhodopsin_dom_fungi"/>
</dbReference>
<feature type="transmembrane region" description="Helical" evidence="14">
    <location>
        <begin position="98"/>
        <end position="121"/>
    </location>
</feature>
<evidence type="ECO:0000256" key="7">
    <source>
        <dbReference type="ARBA" id="ARBA00022692"/>
    </source>
</evidence>
<keyword evidence="19" id="KW-1185">Reference proteome</keyword>
<keyword evidence="11" id="KW-1015">Disulfide bond</keyword>
<dbReference type="AlphaFoldDB" id="A0A8H7T7M1"/>
<dbReference type="EMBL" id="JAFJYH010000245">
    <property type="protein sequence ID" value="KAG4414879.1"/>
    <property type="molecule type" value="Genomic_DNA"/>
</dbReference>
<dbReference type="OrthoDB" id="5329176at2759"/>
<evidence type="ECO:0008006" key="20">
    <source>
        <dbReference type="Google" id="ProtNLM"/>
    </source>
</evidence>
<keyword evidence="5" id="KW-0964">Secreted</keyword>
<dbReference type="Proteomes" id="UP000664132">
    <property type="component" value="Unassembled WGS sequence"/>
</dbReference>